<keyword evidence="2" id="KW-1185">Reference proteome</keyword>
<evidence type="ECO:0000313" key="1">
    <source>
        <dbReference type="EMBL" id="MFI8748786.1"/>
    </source>
</evidence>
<reference evidence="1 2" key="1">
    <citation type="submission" date="2024-10" db="EMBL/GenBank/DDBJ databases">
        <title>The Natural Products Discovery Center: Release of the First 8490 Sequenced Strains for Exploring Actinobacteria Biosynthetic Diversity.</title>
        <authorList>
            <person name="Kalkreuter E."/>
            <person name="Kautsar S.A."/>
            <person name="Yang D."/>
            <person name="Bader C.D."/>
            <person name="Teijaro C.N."/>
            <person name="Fluegel L."/>
            <person name="Davis C.M."/>
            <person name="Simpson J.R."/>
            <person name="Lauterbach L."/>
            <person name="Steele A.D."/>
            <person name="Gui C."/>
            <person name="Meng S."/>
            <person name="Li G."/>
            <person name="Viehrig K."/>
            <person name="Ye F."/>
            <person name="Su P."/>
            <person name="Kiefer A.F."/>
            <person name="Nichols A."/>
            <person name="Cepeda A.J."/>
            <person name="Yan W."/>
            <person name="Fan B."/>
            <person name="Jiang Y."/>
            <person name="Adhikari A."/>
            <person name="Zheng C.-J."/>
            <person name="Schuster L."/>
            <person name="Cowan T.M."/>
            <person name="Smanski M.J."/>
            <person name="Chevrette M.G."/>
            <person name="De Carvalho L.P.S."/>
            <person name="Shen B."/>
        </authorList>
    </citation>
    <scope>NUCLEOTIDE SEQUENCE [LARGE SCALE GENOMIC DNA]</scope>
    <source>
        <strain evidence="1 2">NPDC077409</strain>
    </source>
</reference>
<proteinExistence type="predicted"/>
<sequence length="64" mass="7507">MLPHQQRVVDEKNELDKKAKALSDFIGNSPVFETLDPEEQERMKVQNDIMWQYSEILGQRIAAF</sequence>
<gene>
    <name evidence="1" type="ORF">ACIGG6_02100</name>
</gene>
<dbReference type="InterPro" id="IPR054052">
    <property type="entry name" value="Y16Q-like"/>
</dbReference>
<comment type="caution">
    <text evidence="1">The sequence shown here is derived from an EMBL/GenBank/DDBJ whole genome shotgun (WGS) entry which is preliminary data.</text>
</comment>
<protein>
    <submittedName>
        <fullName evidence="1">CrAss001_48 related protein</fullName>
    </submittedName>
</protein>
<evidence type="ECO:0000313" key="2">
    <source>
        <dbReference type="Proteomes" id="UP001614338"/>
    </source>
</evidence>
<organism evidence="1 2">
    <name type="scientific">Vreelandella lionensis</name>
    <dbReference type="NCBI Taxonomy" id="1144478"/>
    <lineage>
        <taxon>Bacteria</taxon>
        <taxon>Pseudomonadati</taxon>
        <taxon>Pseudomonadota</taxon>
        <taxon>Gammaproteobacteria</taxon>
        <taxon>Oceanospirillales</taxon>
        <taxon>Halomonadaceae</taxon>
        <taxon>Vreelandella</taxon>
    </lineage>
</organism>
<accession>A0ABW8BNJ5</accession>
<dbReference type="Pfam" id="PF21825">
    <property type="entry name" value="crAss001_48"/>
    <property type="match status" value="1"/>
</dbReference>
<dbReference type="RefSeq" id="WP_399841724.1">
    <property type="nucleotide sequence ID" value="NZ_JBITWC010000003.1"/>
</dbReference>
<name>A0ABW8BNJ5_9GAMM</name>
<dbReference type="Proteomes" id="UP001614338">
    <property type="component" value="Unassembled WGS sequence"/>
</dbReference>
<dbReference type="EMBL" id="JBITWC010000003">
    <property type="protein sequence ID" value="MFI8748786.1"/>
    <property type="molecule type" value="Genomic_DNA"/>
</dbReference>